<accession>A0AAN9TMZ3</accession>
<keyword evidence="2" id="KW-1133">Transmembrane helix</keyword>
<reference evidence="4 5" key="1">
    <citation type="submission" date="2024-03" db="EMBL/GenBank/DDBJ databases">
        <title>Adaptation during the transition from Ophiocordyceps entomopathogen to insect associate is accompanied by gene loss and intensified selection.</title>
        <authorList>
            <person name="Ward C.M."/>
            <person name="Onetto C.A."/>
            <person name="Borneman A.R."/>
        </authorList>
    </citation>
    <scope>NUCLEOTIDE SEQUENCE [LARGE SCALE GENOMIC DNA]</scope>
    <source>
        <strain evidence="4">AWRI1</strain>
        <tissue evidence="4">Single Adult Female</tissue>
    </source>
</reference>
<feature type="compositionally biased region" description="Acidic residues" evidence="1">
    <location>
        <begin position="189"/>
        <end position="205"/>
    </location>
</feature>
<feature type="region of interest" description="Disordered" evidence="1">
    <location>
        <begin position="186"/>
        <end position="208"/>
    </location>
</feature>
<proteinExistence type="predicted"/>
<keyword evidence="2" id="KW-0812">Transmembrane</keyword>
<dbReference type="EMBL" id="JBBCAQ010000014">
    <property type="protein sequence ID" value="KAK7598348.1"/>
    <property type="molecule type" value="Genomic_DNA"/>
</dbReference>
<protein>
    <submittedName>
        <fullName evidence="4">Uncharacterized protein</fullName>
    </submittedName>
</protein>
<keyword evidence="5" id="KW-1185">Reference proteome</keyword>
<gene>
    <name evidence="4" type="ORF">V9T40_006583</name>
</gene>
<feature type="signal peptide" evidence="3">
    <location>
        <begin position="1"/>
        <end position="25"/>
    </location>
</feature>
<sequence>MQKYVHLLFIVLTVQLLDIISLCDGVTVSKGNTSSDTAETSHKFHSTNPSGLTNSKGYSSIGKLCKCCEAGKILSQEDEDECLPVGNRILPIAVWEENYSNFEIVQNEKCSTCLGEKNRTRIMLNNSNSNDPDNYKLYNNGSLFAIIDNQTWFYSFGNFCIDYFSKDYKYMPRPLVCDPPTNDTSNDVFSEDDSSEDGSSEDDSSKDEMVKPKLDDFGMGTSILFLTVTLCLFLVTPKLRQSLPDKCALCHMATLALTYGFSIVAKHYTSSTFSCTFIGKFLTYD</sequence>
<evidence type="ECO:0000313" key="5">
    <source>
        <dbReference type="Proteomes" id="UP001367676"/>
    </source>
</evidence>
<dbReference type="Gene3D" id="1.20.1070.10">
    <property type="entry name" value="Rhodopsin 7-helix transmembrane proteins"/>
    <property type="match status" value="1"/>
</dbReference>
<feature type="chain" id="PRO_5042998193" evidence="3">
    <location>
        <begin position="26"/>
        <end position="285"/>
    </location>
</feature>
<organism evidence="4 5">
    <name type="scientific">Parthenolecanium corni</name>
    <dbReference type="NCBI Taxonomy" id="536013"/>
    <lineage>
        <taxon>Eukaryota</taxon>
        <taxon>Metazoa</taxon>
        <taxon>Ecdysozoa</taxon>
        <taxon>Arthropoda</taxon>
        <taxon>Hexapoda</taxon>
        <taxon>Insecta</taxon>
        <taxon>Pterygota</taxon>
        <taxon>Neoptera</taxon>
        <taxon>Paraneoptera</taxon>
        <taxon>Hemiptera</taxon>
        <taxon>Sternorrhyncha</taxon>
        <taxon>Coccoidea</taxon>
        <taxon>Coccidae</taxon>
        <taxon>Parthenolecanium</taxon>
    </lineage>
</organism>
<name>A0AAN9TMZ3_9HEMI</name>
<dbReference type="PANTHER" id="PTHR46953">
    <property type="entry name" value="G-PROTEIN COUPLED RECEPTOR MTH-LIKE 1-RELATED"/>
    <property type="match status" value="1"/>
</dbReference>
<feature type="transmembrane region" description="Helical" evidence="2">
    <location>
        <begin position="217"/>
        <end position="235"/>
    </location>
</feature>
<dbReference type="AlphaFoldDB" id="A0AAN9TMZ3"/>
<dbReference type="Proteomes" id="UP001367676">
    <property type="component" value="Unassembled WGS sequence"/>
</dbReference>
<evidence type="ECO:0000256" key="2">
    <source>
        <dbReference type="SAM" id="Phobius"/>
    </source>
</evidence>
<evidence type="ECO:0000256" key="1">
    <source>
        <dbReference type="SAM" id="MobiDB-lite"/>
    </source>
</evidence>
<keyword evidence="3" id="KW-0732">Signal</keyword>
<evidence type="ECO:0000256" key="3">
    <source>
        <dbReference type="SAM" id="SignalP"/>
    </source>
</evidence>
<dbReference type="PANTHER" id="PTHR46953:SF1">
    <property type="entry name" value="G-PROTEIN COUPLED RECEPTOR MTH-LIKE 1-RELATED"/>
    <property type="match status" value="1"/>
</dbReference>
<keyword evidence="2" id="KW-0472">Membrane</keyword>
<comment type="caution">
    <text evidence="4">The sequence shown here is derived from an EMBL/GenBank/DDBJ whole genome shotgun (WGS) entry which is preliminary data.</text>
</comment>
<evidence type="ECO:0000313" key="4">
    <source>
        <dbReference type="EMBL" id="KAK7598348.1"/>
    </source>
</evidence>
<feature type="transmembrane region" description="Helical" evidence="2">
    <location>
        <begin position="247"/>
        <end position="265"/>
    </location>
</feature>
<dbReference type="InterPro" id="IPR052808">
    <property type="entry name" value="GPCR_Mth-like"/>
</dbReference>